<dbReference type="Gene3D" id="2.40.110.10">
    <property type="entry name" value="Butyryl-CoA Dehydrogenase, subunit A, domain 2"/>
    <property type="match status" value="1"/>
</dbReference>
<dbReference type="GO" id="GO:0003995">
    <property type="term" value="F:acyl-CoA dehydrogenase activity"/>
    <property type="evidence" value="ECO:0007669"/>
    <property type="project" value="TreeGrafter"/>
</dbReference>
<dbReference type="Pfam" id="PF02771">
    <property type="entry name" value="Acyl-CoA_dh_N"/>
    <property type="match status" value="1"/>
</dbReference>
<dbReference type="InterPro" id="IPR013786">
    <property type="entry name" value="AcylCoA_DH/ox_N"/>
</dbReference>
<comment type="similarity">
    <text evidence="2">Belongs to the HpaH/HsaA monooxygenase family.</text>
</comment>
<dbReference type="PANTHER" id="PTHR48083:SF5">
    <property type="entry name" value="NRGC PROTEIN"/>
    <property type="match status" value="1"/>
</dbReference>
<comment type="caution">
    <text evidence="5">The sequence shown here is derived from an EMBL/GenBank/DDBJ whole genome shotgun (WGS) entry which is preliminary data.</text>
</comment>
<evidence type="ECO:0000259" key="3">
    <source>
        <dbReference type="Pfam" id="PF02771"/>
    </source>
</evidence>
<evidence type="ECO:0000256" key="2">
    <source>
        <dbReference type="ARBA" id="ARBA00049661"/>
    </source>
</evidence>
<evidence type="ECO:0000313" key="6">
    <source>
        <dbReference type="Proteomes" id="UP000245410"/>
    </source>
</evidence>
<dbReference type="GO" id="GO:0005737">
    <property type="term" value="C:cytoplasm"/>
    <property type="evidence" value="ECO:0007669"/>
    <property type="project" value="TreeGrafter"/>
</dbReference>
<dbReference type="AlphaFoldDB" id="A0A317D912"/>
<feature type="domain" description="Acyl-CoA dehydrogenase C-terminal" evidence="4">
    <location>
        <begin position="235"/>
        <end position="365"/>
    </location>
</feature>
<evidence type="ECO:0000256" key="1">
    <source>
        <dbReference type="ARBA" id="ARBA00023002"/>
    </source>
</evidence>
<dbReference type="EMBL" id="QGKR01000138">
    <property type="protein sequence ID" value="PWR11348.1"/>
    <property type="molecule type" value="Genomic_DNA"/>
</dbReference>
<dbReference type="PIRSF" id="PIRSF016578">
    <property type="entry name" value="HsaA"/>
    <property type="match status" value="1"/>
</dbReference>
<dbReference type="SUPFAM" id="SSF56645">
    <property type="entry name" value="Acyl-CoA dehydrogenase NM domain-like"/>
    <property type="match status" value="1"/>
</dbReference>
<keyword evidence="1" id="KW-0560">Oxidoreductase</keyword>
<reference evidence="5 6" key="1">
    <citation type="submission" date="2018-05" db="EMBL/GenBank/DDBJ databases">
        <title>Micromonospora atacamensis sp. nov., a novel actinobacteria isolated from high altitude Atacama Desert soil.</title>
        <authorList>
            <person name="Carro L."/>
            <person name="Golinska P."/>
            <person name="Klenk H.-P."/>
            <person name="Goodfellow M."/>
        </authorList>
    </citation>
    <scope>NUCLEOTIDE SEQUENCE [LARGE SCALE GENOMIC DNA]</scope>
    <source>
        <strain evidence="5 6">5R2A7</strain>
    </source>
</reference>
<dbReference type="Gene3D" id="1.20.140.10">
    <property type="entry name" value="Butyryl-CoA Dehydrogenase, subunit A, domain 3"/>
    <property type="match status" value="1"/>
</dbReference>
<evidence type="ECO:0000313" key="5">
    <source>
        <dbReference type="EMBL" id="PWR11348.1"/>
    </source>
</evidence>
<sequence>MDDQHRDRLTTAVANLVPELSRRAGEIEQARELPADLLDALRDAGCFRMFVPRSHGGYEADLRTGLRVLETLARADGATGWTVMIGAETPHLLAMLSRERFDKLYAEGPDVVVAGGFAPQGRAEPTDGGYRVTGRWPFASGSLHADWIFGNCLLTDAGQPPTGEPPRLRSMLFPADRVTVHDTWHALGLRGTGSHDVEVADAFCPADDSLDLFTGVPCVPGPGFVAPLVHFVLHLGAVAVGIAQGALDDMVASLAGGRQRLYARQSLADSPAFRIQLGRADLDVRAARALLHDLADELWAACATDPAAVARLHPRISAALPWVTERTAVAVDACYRAGGGGASRDGAPLQRRFRDIHTFSQHAAAAEGWLGNNGTELLGRPVELAY</sequence>
<dbReference type="GO" id="GO:0033539">
    <property type="term" value="P:fatty acid beta-oxidation using acyl-CoA dehydrogenase"/>
    <property type="evidence" value="ECO:0007669"/>
    <property type="project" value="TreeGrafter"/>
</dbReference>
<dbReference type="InterPro" id="IPR036250">
    <property type="entry name" value="AcylCo_DH-like_C"/>
</dbReference>
<accession>A0A317D912</accession>
<proteinExistence type="inferred from homology"/>
<gene>
    <name evidence="5" type="ORF">DKT68_06215</name>
</gene>
<dbReference type="RefSeq" id="WP_109816464.1">
    <property type="nucleotide sequence ID" value="NZ_QGKR01000138.1"/>
</dbReference>
<dbReference type="Pfam" id="PF08028">
    <property type="entry name" value="Acyl-CoA_dh_2"/>
    <property type="match status" value="1"/>
</dbReference>
<feature type="domain" description="Acyl-CoA dehydrogenase/oxidase N-terminal" evidence="3">
    <location>
        <begin position="13"/>
        <end position="86"/>
    </location>
</feature>
<dbReference type="SUPFAM" id="SSF47203">
    <property type="entry name" value="Acyl-CoA dehydrogenase C-terminal domain-like"/>
    <property type="match status" value="1"/>
</dbReference>
<organism evidence="5 6">
    <name type="scientific">Micromonospora acroterricola</name>
    <dbReference type="NCBI Taxonomy" id="2202421"/>
    <lineage>
        <taxon>Bacteria</taxon>
        <taxon>Bacillati</taxon>
        <taxon>Actinomycetota</taxon>
        <taxon>Actinomycetes</taxon>
        <taxon>Micromonosporales</taxon>
        <taxon>Micromonosporaceae</taxon>
        <taxon>Micromonospora</taxon>
    </lineage>
</organism>
<dbReference type="GO" id="GO:0050660">
    <property type="term" value="F:flavin adenine dinucleotide binding"/>
    <property type="evidence" value="ECO:0007669"/>
    <property type="project" value="InterPro"/>
</dbReference>
<dbReference type="InterPro" id="IPR009100">
    <property type="entry name" value="AcylCoA_DH/oxidase_NM_dom_sf"/>
</dbReference>
<name>A0A317D912_9ACTN</name>
<protein>
    <submittedName>
        <fullName evidence="5">Hydroxylase</fullName>
    </submittedName>
</protein>
<dbReference type="InterPro" id="IPR046373">
    <property type="entry name" value="Acyl-CoA_Oxase/DH_mid-dom_sf"/>
</dbReference>
<dbReference type="OrthoDB" id="3404950at2"/>
<dbReference type="Proteomes" id="UP000245410">
    <property type="component" value="Unassembled WGS sequence"/>
</dbReference>
<dbReference type="InterPro" id="IPR037069">
    <property type="entry name" value="AcylCoA_DH/ox_N_sf"/>
</dbReference>
<dbReference type="InterPro" id="IPR050741">
    <property type="entry name" value="Acyl-CoA_dehydrogenase"/>
</dbReference>
<keyword evidence="6" id="KW-1185">Reference proteome</keyword>
<dbReference type="InterPro" id="IPR013107">
    <property type="entry name" value="Acyl-CoA_DH_C"/>
</dbReference>
<evidence type="ECO:0000259" key="4">
    <source>
        <dbReference type="Pfam" id="PF08028"/>
    </source>
</evidence>
<dbReference type="PANTHER" id="PTHR48083">
    <property type="entry name" value="MEDIUM-CHAIN SPECIFIC ACYL-COA DEHYDROGENASE, MITOCHONDRIAL-RELATED"/>
    <property type="match status" value="1"/>
</dbReference>
<dbReference type="Gene3D" id="1.10.540.10">
    <property type="entry name" value="Acyl-CoA dehydrogenase/oxidase, N-terminal domain"/>
    <property type="match status" value="1"/>
</dbReference>